<comment type="function">
    <text evidence="10">Essential component of the signal peptidase complex (SPC) which catalyzes the cleavage of N-terminal signal sequences from nascent proteins as they are translocated into the lumen of the endoplasmic reticulum. Essential for the SPC catalytic activity, possibly by stabilizing and positioning the active center of the complex close to the lumenal surface. Essential for viability.</text>
</comment>
<dbReference type="GO" id="GO:0005787">
    <property type="term" value="C:signal peptidase complex"/>
    <property type="evidence" value="ECO:0007669"/>
    <property type="project" value="InterPro"/>
</dbReference>
<evidence type="ECO:0000256" key="9">
    <source>
        <dbReference type="ARBA" id="ARBA00033146"/>
    </source>
</evidence>
<evidence type="ECO:0000256" key="6">
    <source>
        <dbReference type="ARBA" id="ARBA00022989"/>
    </source>
</evidence>
<evidence type="ECO:0000256" key="7">
    <source>
        <dbReference type="ARBA" id="ARBA00023136"/>
    </source>
</evidence>
<dbReference type="AlphaFoldDB" id="A0A0R0M697"/>
<comment type="similarity">
    <text evidence="2">Belongs to the SPCS3 family.</text>
</comment>
<organism evidence="12 13">
    <name type="scientific">Pseudoloma neurophilia</name>
    <dbReference type="NCBI Taxonomy" id="146866"/>
    <lineage>
        <taxon>Eukaryota</taxon>
        <taxon>Fungi</taxon>
        <taxon>Fungi incertae sedis</taxon>
        <taxon>Microsporidia</taxon>
        <taxon>Pseudoloma</taxon>
    </lineage>
</organism>
<keyword evidence="5" id="KW-0735">Signal-anchor</keyword>
<name>A0A0R0M697_9MICR</name>
<dbReference type="VEuPathDB" id="MicrosporidiaDB:M153_25200010005"/>
<evidence type="ECO:0000313" key="12">
    <source>
        <dbReference type="EMBL" id="KRH94464.1"/>
    </source>
</evidence>
<accession>A0A0R0M697</accession>
<keyword evidence="4" id="KW-0256">Endoplasmic reticulum</keyword>
<gene>
    <name evidence="12" type="ORF">M153_25200010005</name>
</gene>
<reference evidence="12 13" key="1">
    <citation type="submission" date="2015-07" db="EMBL/GenBank/DDBJ databases">
        <title>The genome of Pseudoloma neurophilia, a relevant intracellular parasite of the zebrafish.</title>
        <authorList>
            <person name="Ndikumana S."/>
            <person name="Pelin A."/>
            <person name="Sanders J."/>
            <person name="Corradi N."/>
        </authorList>
    </citation>
    <scope>NUCLEOTIDE SEQUENCE [LARGE SCALE GENOMIC DNA]</scope>
    <source>
        <strain evidence="12 13">MK1</strain>
    </source>
</reference>
<dbReference type="Proteomes" id="UP000051530">
    <property type="component" value="Unassembled WGS sequence"/>
</dbReference>
<dbReference type="OrthoDB" id="10261524at2759"/>
<keyword evidence="3 11" id="KW-0812">Transmembrane</keyword>
<protein>
    <recommendedName>
        <fullName evidence="8">Signal peptidase complex subunit 3</fullName>
    </recommendedName>
    <alternativeName>
        <fullName evidence="9">Microsomal signal peptidase subunit 3</fullName>
    </alternativeName>
</protein>
<comment type="caution">
    <text evidence="12">The sequence shown here is derived from an EMBL/GenBank/DDBJ whole genome shotgun (WGS) entry which is preliminary data.</text>
</comment>
<dbReference type="Pfam" id="PF04573">
    <property type="entry name" value="SPC22"/>
    <property type="match status" value="1"/>
</dbReference>
<evidence type="ECO:0000256" key="3">
    <source>
        <dbReference type="ARBA" id="ARBA00022692"/>
    </source>
</evidence>
<evidence type="ECO:0000313" key="13">
    <source>
        <dbReference type="Proteomes" id="UP000051530"/>
    </source>
</evidence>
<sequence length="155" mass="17962">MHTNTQRLFTISSILFNAVTILLFVTSLLSYVYEKQPSVSNLKIVSLQPFSSEFKGRNIILNPQTDLTDVFHLNVKQIFLYVKMIAGDKKEMIWSQIVQKNDIKNIDKSFVNNYRFFEIPKGTNVSFELRGCIFPFVGLTKDKLFSKTTYKVPIH</sequence>
<keyword evidence="6 11" id="KW-1133">Transmembrane helix</keyword>
<evidence type="ECO:0000256" key="11">
    <source>
        <dbReference type="SAM" id="Phobius"/>
    </source>
</evidence>
<dbReference type="GO" id="GO:0045047">
    <property type="term" value="P:protein targeting to ER"/>
    <property type="evidence" value="ECO:0007669"/>
    <property type="project" value="TreeGrafter"/>
</dbReference>
<feature type="transmembrane region" description="Helical" evidence="11">
    <location>
        <begin position="14"/>
        <end position="33"/>
    </location>
</feature>
<proteinExistence type="inferred from homology"/>
<dbReference type="InterPro" id="IPR007653">
    <property type="entry name" value="SPC3"/>
</dbReference>
<comment type="subcellular location">
    <subcellularLocation>
        <location evidence="1">Endoplasmic reticulum membrane</location>
        <topology evidence="1">Single-pass type II membrane protein</topology>
    </subcellularLocation>
</comment>
<evidence type="ECO:0000256" key="4">
    <source>
        <dbReference type="ARBA" id="ARBA00022824"/>
    </source>
</evidence>
<dbReference type="PANTHER" id="PTHR12804:SF0">
    <property type="entry name" value="SIGNAL PEPTIDASE COMPLEX SUBUNIT 3"/>
    <property type="match status" value="1"/>
</dbReference>
<evidence type="ECO:0000256" key="8">
    <source>
        <dbReference type="ARBA" id="ARBA00029556"/>
    </source>
</evidence>
<evidence type="ECO:0000256" key="1">
    <source>
        <dbReference type="ARBA" id="ARBA00004648"/>
    </source>
</evidence>
<keyword evidence="7 11" id="KW-0472">Membrane</keyword>
<keyword evidence="13" id="KW-1185">Reference proteome</keyword>
<dbReference type="GO" id="GO:0006465">
    <property type="term" value="P:signal peptide processing"/>
    <property type="evidence" value="ECO:0007669"/>
    <property type="project" value="InterPro"/>
</dbReference>
<dbReference type="PANTHER" id="PTHR12804">
    <property type="entry name" value="MICROSOMAL SIGNAL PEPTIDASE 23 KD SUBUNIT SPC22/23"/>
    <property type="match status" value="1"/>
</dbReference>
<evidence type="ECO:0000256" key="10">
    <source>
        <dbReference type="ARBA" id="ARBA00045670"/>
    </source>
</evidence>
<evidence type="ECO:0000256" key="5">
    <source>
        <dbReference type="ARBA" id="ARBA00022968"/>
    </source>
</evidence>
<dbReference type="EMBL" id="LGUB01000071">
    <property type="protein sequence ID" value="KRH94464.1"/>
    <property type="molecule type" value="Genomic_DNA"/>
</dbReference>
<evidence type="ECO:0000256" key="2">
    <source>
        <dbReference type="ARBA" id="ARBA00009289"/>
    </source>
</evidence>